<dbReference type="Proteomes" id="UP001558652">
    <property type="component" value="Unassembled WGS sequence"/>
</dbReference>
<keyword evidence="3" id="KW-1185">Reference proteome</keyword>
<protein>
    <submittedName>
        <fullName evidence="2">Uncharacterized protein</fullName>
    </submittedName>
</protein>
<gene>
    <name evidence="2" type="ORF">AAG570_000224</name>
</gene>
<accession>A0ABD0Z6W7</accession>
<sequence length="200" mass="23578">MASKRRNMFQKNKTQETTENVKGSHVLENRKILPSFQIHHQHHKLFFKNKKVEKKRVAIHVTETGYELAARRQNQLPPYDWAISKTAFLPVDPGPVKKNADWDFLLAQPKVGLRLINKARSEEVHDFYRLCQLHRDWYRDSSGSVYPLAMFKRHAETPTPIRLEDKPVHCTWVQPCLVSRVAKLRRGRALHCLYYIEDIL</sequence>
<feature type="region of interest" description="Disordered" evidence="1">
    <location>
        <begin position="1"/>
        <end position="22"/>
    </location>
</feature>
<dbReference type="EMBL" id="JBFDAA010000001">
    <property type="protein sequence ID" value="KAL1140292.1"/>
    <property type="molecule type" value="Genomic_DNA"/>
</dbReference>
<evidence type="ECO:0000313" key="2">
    <source>
        <dbReference type="EMBL" id="KAL1140292.1"/>
    </source>
</evidence>
<feature type="compositionally biased region" description="Polar residues" evidence="1">
    <location>
        <begin position="9"/>
        <end position="21"/>
    </location>
</feature>
<proteinExistence type="predicted"/>
<reference evidence="2 3" key="1">
    <citation type="submission" date="2024-07" db="EMBL/GenBank/DDBJ databases">
        <title>Chromosome-level genome assembly of the water stick insect Ranatra chinensis (Heteroptera: Nepidae).</title>
        <authorList>
            <person name="Liu X."/>
        </authorList>
    </citation>
    <scope>NUCLEOTIDE SEQUENCE [LARGE SCALE GENOMIC DNA]</scope>
    <source>
        <strain evidence="2">Cailab_2021Rc</strain>
        <tissue evidence="2">Muscle</tissue>
    </source>
</reference>
<name>A0ABD0Z6W7_9HEMI</name>
<evidence type="ECO:0000256" key="1">
    <source>
        <dbReference type="SAM" id="MobiDB-lite"/>
    </source>
</evidence>
<comment type="caution">
    <text evidence="2">The sequence shown here is derived from an EMBL/GenBank/DDBJ whole genome shotgun (WGS) entry which is preliminary data.</text>
</comment>
<evidence type="ECO:0000313" key="3">
    <source>
        <dbReference type="Proteomes" id="UP001558652"/>
    </source>
</evidence>
<dbReference type="AlphaFoldDB" id="A0ABD0Z6W7"/>
<organism evidence="2 3">
    <name type="scientific">Ranatra chinensis</name>
    <dbReference type="NCBI Taxonomy" id="642074"/>
    <lineage>
        <taxon>Eukaryota</taxon>
        <taxon>Metazoa</taxon>
        <taxon>Ecdysozoa</taxon>
        <taxon>Arthropoda</taxon>
        <taxon>Hexapoda</taxon>
        <taxon>Insecta</taxon>
        <taxon>Pterygota</taxon>
        <taxon>Neoptera</taxon>
        <taxon>Paraneoptera</taxon>
        <taxon>Hemiptera</taxon>
        <taxon>Heteroptera</taxon>
        <taxon>Panheteroptera</taxon>
        <taxon>Nepomorpha</taxon>
        <taxon>Nepidae</taxon>
        <taxon>Ranatrinae</taxon>
        <taxon>Ranatra</taxon>
    </lineage>
</organism>